<evidence type="ECO:0000256" key="2">
    <source>
        <dbReference type="ARBA" id="ARBA00004236"/>
    </source>
</evidence>
<dbReference type="InterPro" id="IPR041916">
    <property type="entry name" value="Anti_sigma_zinc_sf"/>
</dbReference>
<accession>A0A380WAJ8</accession>
<dbReference type="GO" id="GO:0006417">
    <property type="term" value="P:regulation of translation"/>
    <property type="evidence" value="ECO:0007669"/>
    <property type="project" value="TreeGrafter"/>
</dbReference>
<protein>
    <recommendedName>
        <fullName evidence="8">Regulator of SigK</fullName>
    </recommendedName>
    <alternativeName>
        <fullName evidence="7">Sigma-K anti-sigma factor RskA</fullName>
    </alternativeName>
</protein>
<dbReference type="Gene3D" id="1.10.10.1320">
    <property type="entry name" value="Anti-sigma factor, zinc-finger domain"/>
    <property type="match status" value="1"/>
</dbReference>
<dbReference type="OrthoDB" id="9816387at2"/>
<evidence type="ECO:0000256" key="8">
    <source>
        <dbReference type="ARBA" id="ARBA00030803"/>
    </source>
</evidence>
<dbReference type="RefSeq" id="WP_002716834.1">
    <property type="nucleotide sequence ID" value="NZ_UFSI01000001.1"/>
</dbReference>
<evidence type="ECO:0000256" key="6">
    <source>
        <dbReference type="ARBA" id="ARBA00023136"/>
    </source>
</evidence>
<keyword evidence="4 9" id="KW-0812">Transmembrane</keyword>
<organism evidence="11 12">
    <name type="scientific">Afipia felis</name>
    <name type="common">Cat scratch disease bacillus</name>
    <dbReference type="NCBI Taxonomy" id="1035"/>
    <lineage>
        <taxon>Bacteria</taxon>
        <taxon>Pseudomonadati</taxon>
        <taxon>Pseudomonadota</taxon>
        <taxon>Alphaproteobacteria</taxon>
        <taxon>Hyphomicrobiales</taxon>
        <taxon>Nitrobacteraceae</taxon>
        <taxon>Afipia</taxon>
    </lineage>
</organism>
<evidence type="ECO:0000256" key="7">
    <source>
        <dbReference type="ARBA" id="ARBA00029829"/>
    </source>
</evidence>
<keyword evidence="5 9" id="KW-1133">Transmembrane helix</keyword>
<reference evidence="11 12" key="1">
    <citation type="submission" date="2018-06" db="EMBL/GenBank/DDBJ databases">
        <authorList>
            <consortium name="Pathogen Informatics"/>
            <person name="Doyle S."/>
        </authorList>
    </citation>
    <scope>NUCLEOTIDE SEQUENCE [LARGE SCALE GENOMIC DNA]</scope>
    <source>
        <strain evidence="11 12">NCTC12722</strain>
    </source>
</reference>
<keyword evidence="6 9" id="KW-0472">Membrane</keyword>
<dbReference type="InterPro" id="IPR018764">
    <property type="entry name" value="RskA_C"/>
</dbReference>
<dbReference type="Pfam" id="PF10099">
    <property type="entry name" value="RskA_C"/>
    <property type="match status" value="1"/>
</dbReference>
<keyword evidence="3" id="KW-1003">Cell membrane</keyword>
<dbReference type="PANTHER" id="PTHR37461">
    <property type="entry name" value="ANTI-SIGMA-K FACTOR RSKA"/>
    <property type="match status" value="1"/>
</dbReference>
<dbReference type="Proteomes" id="UP000254343">
    <property type="component" value="Unassembled WGS sequence"/>
</dbReference>
<dbReference type="EMBL" id="UIGB01000001">
    <property type="protein sequence ID" value="SUU86008.1"/>
    <property type="molecule type" value="Genomic_DNA"/>
</dbReference>
<feature type="domain" description="Anti-sigma K factor RskA C-terminal" evidence="10">
    <location>
        <begin position="167"/>
        <end position="309"/>
    </location>
</feature>
<dbReference type="AlphaFoldDB" id="A0A380WAJ8"/>
<name>A0A380WAJ8_AFIFE</name>
<dbReference type="PANTHER" id="PTHR37461:SF1">
    <property type="entry name" value="ANTI-SIGMA-K FACTOR RSKA"/>
    <property type="match status" value="1"/>
</dbReference>
<evidence type="ECO:0000256" key="3">
    <source>
        <dbReference type="ARBA" id="ARBA00022475"/>
    </source>
</evidence>
<dbReference type="InterPro" id="IPR051474">
    <property type="entry name" value="Anti-sigma-K/W_factor"/>
</dbReference>
<evidence type="ECO:0000256" key="1">
    <source>
        <dbReference type="ARBA" id="ARBA00004167"/>
    </source>
</evidence>
<feature type="transmembrane region" description="Helical" evidence="9">
    <location>
        <begin position="161"/>
        <end position="182"/>
    </location>
</feature>
<comment type="subcellular location">
    <subcellularLocation>
        <location evidence="2">Cell membrane</location>
    </subcellularLocation>
    <subcellularLocation>
        <location evidence="1">Membrane</location>
        <topology evidence="1">Single-pass membrane protein</topology>
    </subcellularLocation>
</comment>
<evidence type="ECO:0000256" key="5">
    <source>
        <dbReference type="ARBA" id="ARBA00022989"/>
    </source>
</evidence>
<evidence type="ECO:0000313" key="11">
    <source>
        <dbReference type="EMBL" id="SUU86008.1"/>
    </source>
</evidence>
<sequence>MAYSDDHIALAAEYALGTLDADERALVETMLIVDPGFLALVQAWEHKLAPLHQMVSSVEPPAELWGRIREAVALSQSAHAAPVKNESEGTPAAPVDPVTQEMTSALNASSAQGTIPAALPETSTAAPELDPVAEDITPVVTPADAELSSAKESSPAKGGNVFGLIMSAVAAVLAGVIALQVYRPSALPAALRMKPEVRTVEVRIPPPPAAAQWVAALQSDARDPGFILTVDATTRRYTVRRVGPPPAADKSYELWIVPSKLGEPRSIGVIDGEFTVGGGLANVDAAAINNSIYAVTVEAKGGSTSGKPTAQPLWAGKLYESVPSR</sequence>
<evidence type="ECO:0000259" key="10">
    <source>
        <dbReference type="Pfam" id="PF10099"/>
    </source>
</evidence>
<evidence type="ECO:0000256" key="4">
    <source>
        <dbReference type="ARBA" id="ARBA00022692"/>
    </source>
</evidence>
<proteinExistence type="predicted"/>
<evidence type="ECO:0000256" key="9">
    <source>
        <dbReference type="SAM" id="Phobius"/>
    </source>
</evidence>
<dbReference type="GO" id="GO:0005886">
    <property type="term" value="C:plasma membrane"/>
    <property type="evidence" value="ECO:0007669"/>
    <property type="project" value="UniProtKB-SubCell"/>
</dbReference>
<gene>
    <name evidence="11" type="ORF">NCTC12722_03227</name>
</gene>
<dbReference type="GO" id="GO:0016989">
    <property type="term" value="F:sigma factor antagonist activity"/>
    <property type="evidence" value="ECO:0007669"/>
    <property type="project" value="TreeGrafter"/>
</dbReference>
<evidence type="ECO:0000313" key="12">
    <source>
        <dbReference type="Proteomes" id="UP000254343"/>
    </source>
</evidence>